<keyword evidence="3" id="KW-1185">Reference proteome</keyword>
<evidence type="ECO:0000313" key="3">
    <source>
        <dbReference type="Proteomes" id="UP000184076"/>
    </source>
</evidence>
<dbReference type="EMBL" id="FQVB01000009">
    <property type="protein sequence ID" value="SHE96287.1"/>
    <property type="molecule type" value="Genomic_DNA"/>
</dbReference>
<dbReference type="OrthoDB" id="859517at2"/>
<dbReference type="InterPro" id="IPR036888">
    <property type="entry name" value="DNA_integrity_DisA_N_sf"/>
</dbReference>
<dbReference type="InterPro" id="IPR048555">
    <property type="entry name" value="DACNH"/>
</dbReference>
<accession>A0A1M4XRU2</accession>
<proteinExistence type="predicted"/>
<dbReference type="Gene3D" id="3.40.1700.10">
    <property type="entry name" value="DNA integrity scanning protein, DisA, N-terminal domain"/>
    <property type="match status" value="1"/>
</dbReference>
<dbReference type="RefSeq" id="WP_073037739.1">
    <property type="nucleotide sequence ID" value="NZ_FQVB01000009.1"/>
</dbReference>
<dbReference type="SUPFAM" id="SSF143597">
    <property type="entry name" value="YojJ-like"/>
    <property type="match status" value="1"/>
</dbReference>
<dbReference type="Pfam" id="PF21750">
    <property type="entry name" value="DACNH"/>
    <property type="match status" value="1"/>
</dbReference>
<dbReference type="AlphaFoldDB" id="A0A1M4XRU2"/>
<dbReference type="STRING" id="1121391.SAMN02745206_01099"/>
<dbReference type="Pfam" id="PF21749">
    <property type="entry name" value="DACND"/>
    <property type="match status" value="1"/>
</dbReference>
<gene>
    <name evidence="2" type="ORF">SAMN02745206_01099</name>
</gene>
<dbReference type="Pfam" id="PF02457">
    <property type="entry name" value="DAC"/>
    <property type="match status" value="1"/>
</dbReference>
<dbReference type="Proteomes" id="UP000184076">
    <property type="component" value="Unassembled WGS sequence"/>
</dbReference>
<name>A0A1M4XRU2_9BACT</name>
<feature type="domain" description="DAC" evidence="1">
    <location>
        <begin position="307"/>
        <end position="460"/>
    </location>
</feature>
<reference evidence="3" key="1">
    <citation type="submission" date="2016-11" db="EMBL/GenBank/DDBJ databases">
        <authorList>
            <person name="Varghese N."/>
            <person name="Submissions S."/>
        </authorList>
    </citation>
    <scope>NUCLEOTIDE SEQUENCE [LARGE SCALE GENOMIC DNA]</scope>
    <source>
        <strain evidence="3">DSM 9756</strain>
    </source>
</reference>
<dbReference type="InterPro" id="IPR003390">
    <property type="entry name" value="DNA_integrity_scan_DisA_N"/>
</dbReference>
<sequence length="478" mass="53502">MPTTSAKNLFIFNVLDGLREGLSQFSGPSRAALLYAESPGDPMRICDPENLLRGHEPMLKALYLDSDEWRSNAPDTHGMKRFGQIYPEKNLEMAGLISYGGRSRSIFYQMWFTEHHPDMCSVAPTERWLEHAVWLLSHDFATSSAFYTGSSRYVLREYATHAVRDAVMDGLNMMIGWDNRLQVYPILDAVLEISKTPEEGAWPRGELVFVEERFLEEIPFMARFPRLEQPDIKNTKHIRKLLQAVEYSDRQLVSDGRSLVGIARGALPDCRVTADFRGSYGFLHLNGSPVCSFSDGRFHSTNRRAKLVQLEEALLSSSVDSSVAHTLFRITAAIVHGAEEKKHGCTLVLDLNETPIAISGQELDRPLDLQDPAYLDLAKSLAKVDGALHIGRDGRLHRFACLLDGRAVPGEDRARGARFNSALRFTAEHDQLLVVVVSSDRPVSVIQGGVELTAVCRWKPSFSFTTPPPTLSDWISWG</sequence>
<protein>
    <submittedName>
        <fullName evidence="2">DisA checkpoint controller nucleotide-binding</fullName>
    </submittedName>
</protein>
<evidence type="ECO:0000259" key="1">
    <source>
        <dbReference type="PROSITE" id="PS51794"/>
    </source>
</evidence>
<evidence type="ECO:0000313" key="2">
    <source>
        <dbReference type="EMBL" id="SHE96287.1"/>
    </source>
</evidence>
<dbReference type="PROSITE" id="PS51794">
    <property type="entry name" value="DAC"/>
    <property type="match status" value="1"/>
</dbReference>
<dbReference type="InterPro" id="IPR048552">
    <property type="entry name" value="DACND"/>
</dbReference>
<organism evidence="2 3">
    <name type="scientific">Desulfacinum infernum DSM 9756</name>
    <dbReference type="NCBI Taxonomy" id="1121391"/>
    <lineage>
        <taxon>Bacteria</taxon>
        <taxon>Pseudomonadati</taxon>
        <taxon>Thermodesulfobacteriota</taxon>
        <taxon>Syntrophobacteria</taxon>
        <taxon>Syntrophobacterales</taxon>
        <taxon>Syntrophobacteraceae</taxon>
        <taxon>Desulfacinum</taxon>
    </lineage>
</organism>